<reference evidence="2" key="1">
    <citation type="submission" date="2023-06" db="EMBL/GenBank/DDBJ databases">
        <title>COMPLETE SEQUENCE AND GENE ORGANIZATION OF THE MITOCHONDRIAL GENOME OF Longicollum sp.</title>
        <authorList>
            <person name="Ren Z."/>
            <person name="Fu P."/>
        </authorList>
    </citation>
    <scope>NUCLEOTIDE SEQUENCE</scope>
</reference>
<keyword evidence="1" id="KW-1133">Transmembrane helix</keyword>
<accession>A0AA49K4Y9</accession>
<proteinExistence type="predicted"/>
<feature type="transmembrane region" description="Helical" evidence="1">
    <location>
        <begin position="46"/>
        <end position="64"/>
    </location>
</feature>
<geneLocation type="mitochondrion" evidence="2"/>
<sequence>MCVSSCSFAYSCGASWSGFSGLGANMWMMVSLASVLSAFSHLGWEGWYVLAMVNVWGILVLMVYTKSMDESLDAVFWGDDISCGSRSSHARFSEQGWDGLAERLVYSEEVSPIIVSSWLLLLMDMWICNWSLHGGMEPCVCSAPSVLWIWARLA</sequence>
<organism evidence="2">
    <name type="scientific">Longicollum sp.</name>
    <name type="common">in: thorny-headed worms</name>
    <dbReference type="NCBI Taxonomy" id="3073164"/>
    <lineage>
        <taxon>Eukaryota</taxon>
        <taxon>Metazoa</taxon>
        <taxon>Spiralia</taxon>
        <taxon>Lophotrochozoa</taxon>
        <taxon>Acanthocephala</taxon>
        <taxon>Palaeacanthocephala</taxon>
        <taxon>Echinorhynchida</taxon>
        <taxon>Pomphorhynchidae</taxon>
        <taxon>Longicollum</taxon>
    </lineage>
</organism>
<keyword evidence="1" id="KW-0472">Membrane</keyword>
<protein>
    <submittedName>
        <fullName evidence="2">NADH dehydrogenase subunit 6</fullName>
    </submittedName>
</protein>
<evidence type="ECO:0000313" key="2">
    <source>
        <dbReference type="EMBL" id="WKY96611.1"/>
    </source>
</evidence>
<name>A0AA49K4Y9_9BILA</name>
<keyword evidence="2" id="KW-0496">Mitochondrion</keyword>
<gene>
    <name evidence="2" type="primary">nad6</name>
</gene>
<dbReference type="AlphaFoldDB" id="A0AA49K4Y9"/>
<keyword evidence="1" id="KW-0812">Transmembrane</keyword>
<evidence type="ECO:0000256" key="1">
    <source>
        <dbReference type="SAM" id="Phobius"/>
    </source>
</evidence>
<dbReference type="EMBL" id="OR215045">
    <property type="protein sequence ID" value="WKY96611.1"/>
    <property type="molecule type" value="Genomic_DNA"/>
</dbReference>